<dbReference type="GO" id="GO:0005886">
    <property type="term" value="C:plasma membrane"/>
    <property type="evidence" value="ECO:0007669"/>
    <property type="project" value="TreeGrafter"/>
</dbReference>
<dbReference type="GO" id="GO:0005524">
    <property type="term" value="F:ATP binding"/>
    <property type="evidence" value="ECO:0007669"/>
    <property type="project" value="UniProtKB-KW"/>
</dbReference>
<dbReference type="PANTHER" id="PTHR24220:SF470">
    <property type="entry name" value="CELL DIVISION ATP-BINDING PROTEIN FTSE"/>
    <property type="match status" value="1"/>
</dbReference>
<comment type="similarity">
    <text evidence="1">Belongs to the ABC transporter superfamily.</text>
</comment>
<dbReference type="InterPro" id="IPR027417">
    <property type="entry name" value="P-loop_NTPase"/>
</dbReference>
<keyword evidence="2" id="KW-0547">Nucleotide-binding</keyword>
<gene>
    <name evidence="5" type="ORF">CO178_02355</name>
</gene>
<comment type="caution">
    <text evidence="5">The sequence shown here is derived from an EMBL/GenBank/DDBJ whole genome shotgun (WGS) entry which is preliminary data.</text>
</comment>
<dbReference type="SUPFAM" id="SSF52540">
    <property type="entry name" value="P-loop containing nucleoside triphosphate hydrolases"/>
    <property type="match status" value="1"/>
</dbReference>
<sequence length="225" mass="25105">MIEFKNVSRMHDGGIMALDDVSFSVKQGEFIFLIGSSGAGKTTVMNHIVREDIPTSGTITVDGEDVSLIKKKDLYKLRRKVGYIYQDFKLLDSKTAYENVALSLYVVGKNDEEIDSIVPNLLHLVGLGDKSDRFPKSLSGGERQRLAIARALAHEPKILLADEPTGNLDSASSWVVVDLIKKINKWGTTIIFGTHDEDIVNTLKMRVIHVEKGKILRDQMEGKYE</sequence>
<dbReference type="GO" id="GO:0051301">
    <property type="term" value="P:cell division"/>
    <property type="evidence" value="ECO:0007669"/>
    <property type="project" value="UniProtKB-KW"/>
</dbReference>
<protein>
    <submittedName>
        <fullName evidence="5">Cell division ATP-binding protein FtsE</fullName>
    </submittedName>
</protein>
<dbReference type="GO" id="GO:0016887">
    <property type="term" value="F:ATP hydrolysis activity"/>
    <property type="evidence" value="ECO:0007669"/>
    <property type="project" value="InterPro"/>
</dbReference>
<dbReference type="Gene3D" id="3.40.50.300">
    <property type="entry name" value="P-loop containing nucleotide triphosphate hydrolases"/>
    <property type="match status" value="1"/>
</dbReference>
<dbReference type="FunFam" id="3.40.50.300:FF:000056">
    <property type="entry name" value="Cell division ATP-binding protein FtsE"/>
    <property type="match status" value="1"/>
</dbReference>
<evidence type="ECO:0000256" key="1">
    <source>
        <dbReference type="ARBA" id="ARBA00005417"/>
    </source>
</evidence>
<evidence type="ECO:0000256" key="2">
    <source>
        <dbReference type="ARBA" id="ARBA00022741"/>
    </source>
</evidence>
<organism evidence="5 6">
    <name type="scientific">candidate division WWE3 bacterium CG_4_9_14_3_um_filter_34_6</name>
    <dbReference type="NCBI Taxonomy" id="1975079"/>
    <lineage>
        <taxon>Bacteria</taxon>
        <taxon>Katanobacteria</taxon>
    </lineage>
</organism>
<dbReference type="InterPro" id="IPR003439">
    <property type="entry name" value="ABC_transporter-like_ATP-bd"/>
</dbReference>
<reference evidence="6" key="1">
    <citation type="submission" date="2017-09" db="EMBL/GenBank/DDBJ databases">
        <title>Depth-based differentiation of microbial function through sediment-hosted aquifers and enrichment of novel symbionts in the deep terrestrial subsurface.</title>
        <authorList>
            <person name="Probst A.J."/>
            <person name="Ladd B."/>
            <person name="Jarett J.K."/>
            <person name="Geller-Mcgrath D.E."/>
            <person name="Sieber C.M.K."/>
            <person name="Emerson J.B."/>
            <person name="Anantharaman K."/>
            <person name="Thomas B.C."/>
            <person name="Malmstrom R."/>
            <person name="Stieglmeier M."/>
            <person name="Klingl A."/>
            <person name="Woyke T."/>
            <person name="Ryan C.M."/>
            <person name="Banfield J.F."/>
        </authorList>
    </citation>
    <scope>NUCLEOTIDE SEQUENCE [LARGE SCALE GENOMIC DNA]</scope>
</reference>
<accession>A0A2M7X2F2</accession>
<keyword evidence="5" id="KW-0132">Cell division</keyword>
<dbReference type="InterPro" id="IPR017871">
    <property type="entry name" value="ABC_transporter-like_CS"/>
</dbReference>
<dbReference type="GO" id="GO:0022857">
    <property type="term" value="F:transmembrane transporter activity"/>
    <property type="evidence" value="ECO:0007669"/>
    <property type="project" value="TreeGrafter"/>
</dbReference>
<evidence type="ECO:0000313" key="6">
    <source>
        <dbReference type="Proteomes" id="UP000230683"/>
    </source>
</evidence>
<dbReference type="Pfam" id="PF00005">
    <property type="entry name" value="ABC_tran"/>
    <property type="match status" value="1"/>
</dbReference>
<name>A0A2M7X2F2_UNCKA</name>
<dbReference type="EMBL" id="PFWY01000103">
    <property type="protein sequence ID" value="PJA40345.1"/>
    <property type="molecule type" value="Genomic_DNA"/>
</dbReference>
<dbReference type="Proteomes" id="UP000230683">
    <property type="component" value="Unassembled WGS sequence"/>
</dbReference>
<dbReference type="InterPro" id="IPR003593">
    <property type="entry name" value="AAA+_ATPase"/>
</dbReference>
<dbReference type="AlphaFoldDB" id="A0A2M7X2F2"/>
<dbReference type="InterPro" id="IPR015854">
    <property type="entry name" value="ABC_transpr_LolD-like"/>
</dbReference>
<dbReference type="PANTHER" id="PTHR24220">
    <property type="entry name" value="IMPORT ATP-BINDING PROTEIN"/>
    <property type="match status" value="1"/>
</dbReference>
<evidence type="ECO:0000313" key="5">
    <source>
        <dbReference type="EMBL" id="PJA40345.1"/>
    </source>
</evidence>
<dbReference type="PROSITE" id="PS00211">
    <property type="entry name" value="ABC_TRANSPORTER_1"/>
    <property type="match status" value="1"/>
</dbReference>
<dbReference type="PROSITE" id="PS50893">
    <property type="entry name" value="ABC_TRANSPORTER_2"/>
    <property type="match status" value="1"/>
</dbReference>
<evidence type="ECO:0000256" key="3">
    <source>
        <dbReference type="ARBA" id="ARBA00022840"/>
    </source>
</evidence>
<keyword evidence="3 5" id="KW-0067">ATP-binding</keyword>
<proteinExistence type="inferred from homology"/>
<feature type="domain" description="ABC transporter" evidence="4">
    <location>
        <begin position="2"/>
        <end position="224"/>
    </location>
</feature>
<evidence type="ECO:0000259" key="4">
    <source>
        <dbReference type="PROSITE" id="PS50893"/>
    </source>
</evidence>
<keyword evidence="5" id="KW-0131">Cell cycle</keyword>
<dbReference type="SMART" id="SM00382">
    <property type="entry name" value="AAA"/>
    <property type="match status" value="1"/>
</dbReference>